<dbReference type="SUPFAM" id="SSF53098">
    <property type="entry name" value="Ribonuclease H-like"/>
    <property type="match status" value="1"/>
</dbReference>
<organism evidence="2 3">
    <name type="scientific">Lactiplantibacillus plantarum subsp. plantarum</name>
    <dbReference type="NCBI Taxonomy" id="337330"/>
    <lineage>
        <taxon>Bacteria</taxon>
        <taxon>Bacillati</taxon>
        <taxon>Bacillota</taxon>
        <taxon>Bacilli</taxon>
        <taxon>Lactobacillales</taxon>
        <taxon>Lactobacillaceae</taxon>
        <taxon>Lactiplantibacillus</taxon>
    </lineage>
</organism>
<evidence type="ECO:0000259" key="1">
    <source>
        <dbReference type="PROSITE" id="PS50994"/>
    </source>
</evidence>
<accession>A0A2S3U128</accession>
<comment type="caution">
    <text evidence="2">The sequence shown here is derived from an EMBL/GenBank/DDBJ whole genome shotgun (WGS) entry which is preliminary data.</text>
</comment>
<dbReference type="GO" id="GO:0015074">
    <property type="term" value="P:DNA integration"/>
    <property type="evidence" value="ECO:0007669"/>
    <property type="project" value="InterPro"/>
</dbReference>
<dbReference type="Gene3D" id="3.30.420.10">
    <property type="entry name" value="Ribonuclease H-like superfamily/Ribonuclease H"/>
    <property type="match status" value="1"/>
</dbReference>
<dbReference type="InterPro" id="IPR036397">
    <property type="entry name" value="RNaseH_sf"/>
</dbReference>
<dbReference type="EMBL" id="NKCZ01000127">
    <property type="protein sequence ID" value="POD81762.1"/>
    <property type="molecule type" value="Genomic_DNA"/>
</dbReference>
<dbReference type="InterPro" id="IPR050900">
    <property type="entry name" value="Transposase_IS3/IS150/IS904"/>
</dbReference>
<feature type="domain" description="Integrase catalytic" evidence="1">
    <location>
        <begin position="132"/>
        <end position="297"/>
    </location>
</feature>
<dbReference type="Proteomes" id="UP000236990">
    <property type="component" value="Unassembled WGS sequence"/>
</dbReference>
<dbReference type="AlphaFoldDB" id="A0A2S3U128"/>
<dbReference type="InterPro" id="IPR012337">
    <property type="entry name" value="RNaseH-like_sf"/>
</dbReference>
<reference evidence="2 3" key="1">
    <citation type="submission" date="2017-06" db="EMBL/GenBank/DDBJ databases">
        <title>Genome sequence of Lactobacillus plantarum subsp. plantarum strain SRCM101258.</title>
        <authorList>
            <person name="Cho S.H."/>
        </authorList>
    </citation>
    <scope>NUCLEOTIDE SEQUENCE [LARGE SCALE GENOMIC DNA]</scope>
    <source>
        <strain evidence="2 3">SRCM101258</strain>
    </source>
</reference>
<sequence>MNSQRRLAYHAIKEVSQNNHGTVTKLLSILKVSRQAYYKGLHRDVTTWEIRDNFLTGRVQYWYNQHHQGIGSIKILSNLRKDPAVTEQVTLKQVKRIMSKLGIRCQVRQKKHSRIKQQEQYLQDNVLNQRFSVNQPNQVWLADSTELTYGVNGQYKVRLSGALDLYGRHLIAHKLSETETSKAKVQVFQRAFNFAGDVHPVVHTDRGSACTSGTFNNFLAQHEVTRSMSRPGIPYDNAPMERWWNEFKLRWIDRHAKPVTYKELVALVEEGINYFNQLDCSPARNDLTPAEYWNEAV</sequence>
<proteinExistence type="predicted"/>
<protein>
    <recommendedName>
        <fullName evidence="1">Integrase catalytic domain-containing protein</fullName>
    </recommendedName>
</protein>
<dbReference type="InterPro" id="IPR048020">
    <property type="entry name" value="Transpos_IS3"/>
</dbReference>
<dbReference type="InterPro" id="IPR001584">
    <property type="entry name" value="Integrase_cat-core"/>
</dbReference>
<dbReference type="PANTHER" id="PTHR46889">
    <property type="entry name" value="TRANSPOSASE INSF FOR INSERTION SEQUENCE IS3B-RELATED"/>
    <property type="match status" value="1"/>
</dbReference>
<gene>
    <name evidence="2" type="ORF">S101258_03166</name>
</gene>
<evidence type="ECO:0000313" key="2">
    <source>
        <dbReference type="EMBL" id="POD81762.1"/>
    </source>
</evidence>
<name>A0A2S3U128_LACPN</name>
<dbReference type="GO" id="GO:0003676">
    <property type="term" value="F:nucleic acid binding"/>
    <property type="evidence" value="ECO:0007669"/>
    <property type="project" value="InterPro"/>
</dbReference>
<evidence type="ECO:0000313" key="3">
    <source>
        <dbReference type="Proteomes" id="UP000236990"/>
    </source>
</evidence>
<dbReference type="PANTHER" id="PTHR46889:SF5">
    <property type="entry name" value="INTEGRASE PROTEIN"/>
    <property type="match status" value="1"/>
</dbReference>
<dbReference type="Pfam" id="PF00665">
    <property type="entry name" value="rve"/>
    <property type="match status" value="1"/>
</dbReference>
<dbReference type="NCBIfam" id="NF033516">
    <property type="entry name" value="transpos_IS3"/>
    <property type="match status" value="1"/>
</dbReference>
<dbReference type="PROSITE" id="PS50994">
    <property type="entry name" value="INTEGRASE"/>
    <property type="match status" value="1"/>
</dbReference>